<comment type="caution">
    <text evidence="4">The sequence shown here is derived from an EMBL/GenBank/DDBJ whole genome shotgun (WGS) entry which is preliminary data.</text>
</comment>
<keyword evidence="2" id="KW-1133">Transmembrane helix</keyword>
<feature type="compositionally biased region" description="Low complexity" evidence="1">
    <location>
        <begin position="110"/>
        <end position="120"/>
    </location>
</feature>
<dbReference type="Proteomes" id="UP000287651">
    <property type="component" value="Unassembled WGS sequence"/>
</dbReference>
<reference evidence="4 5" key="1">
    <citation type="journal article" date="2014" name="Agronomy (Basel)">
        <title>A Draft Genome Sequence for Ensete ventricosum, the Drought-Tolerant Tree Against Hunger.</title>
        <authorList>
            <person name="Harrison J."/>
            <person name="Moore K.A."/>
            <person name="Paszkiewicz K."/>
            <person name="Jones T."/>
            <person name="Grant M."/>
            <person name="Ambacheew D."/>
            <person name="Muzemil S."/>
            <person name="Studholme D.J."/>
        </authorList>
    </citation>
    <scope>NUCLEOTIDE SEQUENCE [LARGE SCALE GENOMIC DNA]</scope>
</reference>
<keyword evidence="2" id="KW-0812">Transmembrane</keyword>
<sequence>MHLSHLGARAMLRANHEPELCILPLTSPNYALGKSRARATPQASNEPKLCISATHMPELCTSASYEPELCTSTSYEPELCTSATYELELCTLVTHEPKLRLVQVMSSSYASRPRARATPRANHEPELCTSATHEPNLRLGAQPVQKPSRSARLVQKPSSSGWLVQKSSSTFVQDPSTDPEKEEPDARSQADPNQAVLTLRPRHKIPQQKGRRKMLQEVYLDHVIFFIGTPWLLMPYGLGAYAGWLCYHFLFLMFHVVTYYGKCEYCTSFACFNAFDKTADIDVLNHPILNFTFYVVCLKFVWS</sequence>
<proteinExistence type="predicted"/>
<name>A0A427AAH2_ENSVE</name>
<gene>
    <name evidence="4" type="ORF">B296_00009335</name>
</gene>
<feature type="domain" description="THH1/TOM1/TOM3" evidence="3">
    <location>
        <begin position="269"/>
        <end position="296"/>
    </location>
</feature>
<dbReference type="InterPro" id="IPR009457">
    <property type="entry name" value="THH1/TOM1/TOM3_dom"/>
</dbReference>
<evidence type="ECO:0000313" key="5">
    <source>
        <dbReference type="Proteomes" id="UP000287651"/>
    </source>
</evidence>
<organism evidence="4 5">
    <name type="scientific">Ensete ventricosum</name>
    <name type="common">Abyssinian banana</name>
    <name type="synonym">Musa ensete</name>
    <dbReference type="NCBI Taxonomy" id="4639"/>
    <lineage>
        <taxon>Eukaryota</taxon>
        <taxon>Viridiplantae</taxon>
        <taxon>Streptophyta</taxon>
        <taxon>Embryophyta</taxon>
        <taxon>Tracheophyta</taxon>
        <taxon>Spermatophyta</taxon>
        <taxon>Magnoliopsida</taxon>
        <taxon>Liliopsida</taxon>
        <taxon>Zingiberales</taxon>
        <taxon>Musaceae</taxon>
        <taxon>Ensete</taxon>
    </lineage>
</organism>
<dbReference type="EMBL" id="AMZH03003164">
    <property type="protein sequence ID" value="RRT73209.1"/>
    <property type="molecule type" value="Genomic_DNA"/>
</dbReference>
<dbReference type="AlphaFoldDB" id="A0A427AAH2"/>
<evidence type="ECO:0000259" key="3">
    <source>
        <dbReference type="Pfam" id="PF06454"/>
    </source>
</evidence>
<feature type="compositionally biased region" description="Polar residues" evidence="1">
    <location>
        <begin position="156"/>
        <end position="176"/>
    </location>
</feature>
<accession>A0A427AAH2</accession>
<evidence type="ECO:0000256" key="1">
    <source>
        <dbReference type="SAM" id="MobiDB-lite"/>
    </source>
</evidence>
<keyword evidence="2" id="KW-0472">Membrane</keyword>
<protein>
    <recommendedName>
        <fullName evidence="3">THH1/TOM1/TOM3 domain-containing protein</fullName>
    </recommendedName>
</protein>
<dbReference type="Pfam" id="PF06454">
    <property type="entry name" value="THH1_TOM1-3_dom"/>
    <property type="match status" value="1"/>
</dbReference>
<feature type="region of interest" description="Disordered" evidence="1">
    <location>
        <begin position="110"/>
        <end position="195"/>
    </location>
</feature>
<evidence type="ECO:0000256" key="2">
    <source>
        <dbReference type="SAM" id="Phobius"/>
    </source>
</evidence>
<evidence type="ECO:0000313" key="4">
    <source>
        <dbReference type="EMBL" id="RRT73209.1"/>
    </source>
</evidence>
<feature type="transmembrane region" description="Helical" evidence="2">
    <location>
        <begin position="218"/>
        <end position="234"/>
    </location>
</feature>